<dbReference type="Pfam" id="PF17919">
    <property type="entry name" value="RT_RNaseH_2"/>
    <property type="match status" value="1"/>
</dbReference>
<dbReference type="CDD" id="cd01647">
    <property type="entry name" value="RT_LTR"/>
    <property type="match status" value="1"/>
</dbReference>
<name>A0A5B6WS90_9ROSI</name>
<dbReference type="InterPro" id="IPR053134">
    <property type="entry name" value="RNA-dir_DNA_polymerase"/>
</dbReference>
<protein>
    <submittedName>
        <fullName evidence="3">Reverse transcriptase</fullName>
    </submittedName>
</protein>
<dbReference type="Gene3D" id="3.10.10.10">
    <property type="entry name" value="HIV Type 1 Reverse Transcriptase, subunit A, domain 1"/>
    <property type="match status" value="2"/>
</dbReference>
<evidence type="ECO:0000259" key="1">
    <source>
        <dbReference type="Pfam" id="PF00078"/>
    </source>
</evidence>
<organism evidence="3 4">
    <name type="scientific">Gossypium australe</name>
    <dbReference type="NCBI Taxonomy" id="47621"/>
    <lineage>
        <taxon>Eukaryota</taxon>
        <taxon>Viridiplantae</taxon>
        <taxon>Streptophyta</taxon>
        <taxon>Embryophyta</taxon>
        <taxon>Tracheophyta</taxon>
        <taxon>Spermatophyta</taxon>
        <taxon>Magnoliopsida</taxon>
        <taxon>eudicotyledons</taxon>
        <taxon>Gunneridae</taxon>
        <taxon>Pentapetalae</taxon>
        <taxon>rosids</taxon>
        <taxon>malvids</taxon>
        <taxon>Malvales</taxon>
        <taxon>Malvaceae</taxon>
        <taxon>Malvoideae</taxon>
        <taxon>Gossypium</taxon>
    </lineage>
</organism>
<dbReference type="InterPro" id="IPR000477">
    <property type="entry name" value="RT_dom"/>
</dbReference>
<feature type="domain" description="Reverse transcriptase/retrotransposon-derived protein RNase H-like" evidence="2">
    <location>
        <begin position="240"/>
        <end position="301"/>
    </location>
</feature>
<dbReference type="InterPro" id="IPR043128">
    <property type="entry name" value="Rev_trsase/Diguanyl_cyclase"/>
</dbReference>
<accession>A0A5B6WS90</accession>
<dbReference type="Gene3D" id="2.40.70.10">
    <property type="entry name" value="Acid Proteases"/>
    <property type="match status" value="1"/>
</dbReference>
<gene>
    <name evidence="3" type="ORF">EPI10_006402</name>
</gene>
<dbReference type="Pfam" id="PF00078">
    <property type="entry name" value="RVT_1"/>
    <property type="match status" value="1"/>
</dbReference>
<feature type="domain" description="Reverse transcriptase" evidence="1">
    <location>
        <begin position="130"/>
        <end position="219"/>
    </location>
</feature>
<dbReference type="PANTHER" id="PTHR24559">
    <property type="entry name" value="TRANSPOSON TY3-I GAG-POL POLYPROTEIN"/>
    <property type="match status" value="1"/>
</dbReference>
<dbReference type="SUPFAM" id="SSF56672">
    <property type="entry name" value="DNA/RNA polymerases"/>
    <property type="match status" value="1"/>
</dbReference>
<dbReference type="Proteomes" id="UP000325315">
    <property type="component" value="Unassembled WGS sequence"/>
</dbReference>
<dbReference type="OrthoDB" id="2013610at2759"/>
<keyword evidence="4" id="KW-1185">Reference proteome</keyword>
<dbReference type="InterPro" id="IPR021109">
    <property type="entry name" value="Peptidase_aspartic_dom_sf"/>
</dbReference>
<keyword evidence="3" id="KW-0548">Nucleotidyltransferase</keyword>
<dbReference type="InterPro" id="IPR012337">
    <property type="entry name" value="RNaseH-like_sf"/>
</dbReference>
<dbReference type="PANTHER" id="PTHR24559:SF447">
    <property type="entry name" value="RNA-DIRECTED DNA POLYMERASE HOMOLOG"/>
    <property type="match status" value="1"/>
</dbReference>
<dbReference type="Pfam" id="PF08284">
    <property type="entry name" value="RVP_2"/>
    <property type="match status" value="1"/>
</dbReference>
<evidence type="ECO:0000313" key="4">
    <source>
        <dbReference type="Proteomes" id="UP000325315"/>
    </source>
</evidence>
<dbReference type="AlphaFoldDB" id="A0A5B6WS90"/>
<evidence type="ECO:0000313" key="3">
    <source>
        <dbReference type="EMBL" id="KAA3484313.1"/>
    </source>
</evidence>
<proteinExistence type="predicted"/>
<keyword evidence="3" id="KW-0808">Transferase</keyword>
<dbReference type="InterPro" id="IPR036397">
    <property type="entry name" value="RNaseH_sf"/>
</dbReference>
<reference evidence="4" key="1">
    <citation type="journal article" date="2019" name="Plant Biotechnol. J.">
        <title>Genome sequencing of the Australian wild diploid species Gossypium australe highlights disease resistance and delayed gland morphogenesis.</title>
        <authorList>
            <person name="Cai Y."/>
            <person name="Cai X."/>
            <person name="Wang Q."/>
            <person name="Wang P."/>
            <person name="Zhang Y."/>
            <person name="Cai C."/>
            <person name="Xu Y."/>
            <person name="Wang K."/>
            <person name="Zhou Z."/>
            <person name="Wang C."/>
            <person name="Geng S."/>
            <person name="Li B."/>
            <person name="Dong Q."/>
            <person name="Hou Y."/>
            <person name="Wang H."/>
            <person name="Ai P."/>
            <person name="Liu Z."/>
            <person name="Yi F."/>
            <person name="Sun M."/>
            <person name="An G."/>
            <person name="Cheng J."/>
            <person name="Zhang Y."/>
            <person name="Shi Q."/>
            <person name="Xie Y."/>
            <person name="Shi X."/>
            <person name="Chang Y."/>
            <person name="Huang F."/>
            <person name="Chen Y."/>
            <person name="Hong S."/>
            <person name="Mi L."/>
            <person name="Sun Q."/>
            <person name="Zhang L."/>
            <person name="Zhou B."/>
            <person name="Peng R."/>
            <person name="Zhang X."/>
            <person name="Liu F."/>
        </authorList>
    </citation>
    <scope>NUCLEOTIDE SEQUENCE [LARGE SCALE GENOMIC DNA]</scope>
    <source>
        <strain evidence="4">cv. PA1801</strain>
    </source>
</reference>
<dbReference type="Gene3D" id="3.30.420.10">
    <property type="entry name" value="Ribonuclease H-like superfamily/Ribonuclease H"/>
    <property type="match status" value="1"/>
</dbReference>
<keyword evidence="3" id="KW-0695">RNA-directed DNA polymerase</keyword>
<dbReference type="GO" id="GO:0003964">
    <property type="term" value="F:RNA-directed DNA polymerase activity"/>
    <property type="evidence" value="ECO:0007669"/>
    <property type="project" value="UniProtKB-KW"/>
</dbReference>
<comment type="caution">
    <text evidence="3">The sequence shown here is derived from an EMBL/GenBank/DDBJ whole genome shotgun (WGS) entry which is preliminary data.</text>
</comment>
<dbReference type="GO" id="GO:0003676">
    <property type="term" value="F:nucleic acid binding"/>
    <property type="evidence" value="ECO:0007669"/>
    <property type="project" value="InterPro"/>
</dbReference>
<sequence length="560" mass="65487">MELSFGEFDMILGMDWLVKHRVGLDCESKRVTFKVEDDVEVVMVGERRVYLSHVISALGPKKLIRKGCDAYLAYVHDTAEWVQLCKRFELLDRGFIRPNVSPWGALVLFVKKKDGSMRMCLKVKEVDVHKTSFRTRYGHYEFLVTPFGLTNAPVAFNDIINWVFQPYIDHFIVMLINDILVYSKTEDEHGKHLQTILQILRENREKELNAKLSKSSEFLGLKRYYRRFVEGFSLIAAPLTKLLRAPIVIQLEPGKEFIVHSDASYTVLGFVMMQEGKVVAYASRQLKQHEGNYLTHDLKLATRELNLRQRHWIELLKDYDCSIEYHLGTANMVADALSQRSMIDLRAIFACLSLFDDGRILAELQVKPSWFWMSLYSYAMHPGGNKMYSDLCDLYWWLGLRCEIPLQKWERVTMDFISGLPLTPTKMDSIWVIIDRLTESAHFISFRTNYSLQKLAKLYVSEIVKLYRVPMFIISDWDPCFVSIFGKSYMRLWVHDWILAQLFILRLMMAHYEALYGRKCRTPLCWTELGERKVLGPELVAETEDKVHFIQDPLQATFDR</sequence>
<dbReference type="EMBL" id="SMMG02000002">
    <property type="protein sequence ID" value="KAA3484313.1"/>
    <property type="molecule type" value="Genomic_DNA"/>
</dbReference>
<dbReference type="Gene3D" id="3.30.70.270">
    <property type="match status" value="1"/>
</dbReference>
<dbReference type="InterPro" id="IPR043502">
    <property type="entry name" value="DNA/RNA_pol_sf"/>
</dbReference>
<dbReference type="SUPFAM" id="SSF53098">
    <property type="entry name" value="Ribonuclease H-like"/>
    <property type="match status" value="1"/>
</dbReference>
<evidence type="ECO:0000259" key="2">
    <source>
        <dbReference type="Pfam" id="PF17919"/>
    </source>
</evidence>
<dbReference type="InterPro" id="IPR041577">
    <property type="entry name" value="RT_RNaseH_2"/>
</dbReference>